<proteinExistence type="predicted"/>
<gene>
    <name evidence="2" type="ORF">SORBI_3003G197700</name>
</gene>
<keyword evidence="3" id="KW-1185">Reference proteome</keyword>
<dbReference type="Gramene" id="OQU87047">
    <property type="protein sequence ID" value="OQU87047"/>
    <property type="gene ID" value="SORBI_3003G197700"/>
</dbReference>
<dbReference type="eggNOG" id="ENOG502R4AG">
    <property type="taxonomic scope" value="Eukaryota"/>
</dbReference>
<evidence type="ECO:0000313" key="2">
    <source>
        <dbReference type="EMBL" id="OQU87047.1"/>
    </source>
</evidence>
<dbReference type="PANTHER" id="PTHR33165">
    <property type="entry name" value="F-BOX DOMAIN CONTAINING PROTEIN-LIKE-RELATED"/>
    <property type="match status" value="1"/>
</dbReference>
<dbReference type="Pfam" id="PF03478">
    <property type="entry name" value="Beta-prop_KIB1-4"/>
    <property type="match status" value="1"/>
</dbReference>
<dbReference type="EMBL" id="CM000762">
    <property type="protein sequence ID" value="OQU87047.1"/>
    <property type="molecule type" value="Genomic_DNA"/>
</dbReference>
<dbReference type="AlphaFoldDB" id="A0A1W0VY24"/>
<reference evidence="2 3" key="1">
    <citation type="journal article" date="2009" name="Nature">
        <title>The Sorghum bicolor genome and the diversification of grasses.</title>
        <authorList>
            <person name="Paterson A.H."/>
            <person name="Bowers J.E."/>
            <person name="Bruggmann R."/>
            <person name="Dubchak I."/>
            <person name="Grimwood J."/>
            <person name="Gundlach H."/>
            <person name="Haberer G."/>
            <person name="Hellsten U."/>
            <person name="Mitros T."/>
            <person name="Poliakov A."/>
            <person name="Schmutz J."/>
            <person name="Spannagl M."/>
            <person name="Tang H."/>
            <person name="Wang X."/>
            <person name="Wicker T."/>
            <person name="Bharti A.K."/>
            <person name="Chapman J."/>
            <person name="Feltus F.A."/>
            <person name="Gowik U."/>
            <person name="Grigoriev I.V."/>
            <person name="Lyons E."/>
            <person name="Maher C.A."/>
            <person name="Martis M."/>
            <person name="Narechania A."/>
            <person name="Otillar R.P."/>
            <person name="Penning B.W."/>
            <person name="Salamov A.A."/>
            <person name="Wang Y."/>
            <person name="Zhang L."/>
            <person name="Carpita N.C."/>
            <person name="Freeling M."/>
            <person name="Gingle A.R."/>
            <person name="Hash C.T."/>
            <person name="Keller B."/>
            <person name="Klein P."/>
            <person name="Kresovich S."/>
            <person name="McCann M.C."/>
            <person name="Ming R."/>
            <person name="Peterson D.G."/>
            <person name="Mehboob-ur-Rahman"/>
            <person name="Ware D."/>
            <person name="Westhoff P."/>
            <person name="Mayer K.F."/>
            <person name="Messing J."/>
            <person name="Rokhsar D.S."/>
        </authorList>
    </citation>
    <scope>NUCLEOTIDE SEQUENCE [LARGE SCALE GENOMIC DNA]</scope>
    <source>
        <strain evidence="3">cv. BTx623</strain>
    </source>
</reference>
<evidence type="ECO:0000313" key="3">
    <source>
        <dbReference type="Proteomes" id="UP000000768"/>
    </source>
</evidence>
<protein>
    <recommendedName>
        <fullName evidence="1">KIB1-4 beta-propeller domain-containing protein</fullName>
    </recommendedName>
</protein>
<name>A0A1W0VY24_SORBI</name>
<organism evidence="2 3">
    <name type="scientific">Sorghum bicolor</name>
    <name type="common">Sorghum</name>
    <name type="synonym">Sorghum vulgare</name>
    <dbReference type="NCBI Taxonomy" id="4558"/>
    <lineage>
        <taxon>Eukaryota</taxon>
        <taxon>Viridiplantae</taxon>
        <taxon>Streptophyta</taxon>
        <taxon>Embryophyta</taxon>
        <taxon>Tracheophyta</taxon>
        <taxon>Spermatophyta</taxon>
        <taxon>Magnoliopsida</taxon>
        <taxon>Liliopsida</taxon>
        <taxon>Poales</taxon>
        <taxon>Poaceae</taxon>
        <taxon>PACMAD clade</taxon>
        <taxon>Panicoideae</taxon>
        <taxon>Andropogonodae</taxon>
        <taxon>Andropogoneae</taxon>
        <taxon>Sorghinae</taxon>
        <taxon>Sorghum</taxon>
    </lineage>
</organism>
<dbReference type="PANTHER" id="PTHR33165:SF76">
    <property type="entry name" value="OS01G0526550 PROTEIN"/>
    <property type="match status" value="1"/>
</dbReference>
<evidence type="ECO:0000259" key="1">
    <source>
        <dbReference type="Pfam" id="PF03478"/>
    </source>
</evidence>
<dbReference type="InParanoid" id="A0A1W0VY24"/>
<dbReference type="FunCoup" id="A0A1W0VY24">
    <property type="interactions" value="112"/>
</dbReference>
<sequence>MDLIPADALSFWRDHVLHDMHQRLQPWIVESDENDDSGNVLFHSLVSGYYYLIHIAEFKGRRVAGYGAGLLIGIDKDDDLSALLVNPLTGENTELPRLPEHFHGRFTYGFATDPDMTGENQVVVVLYNRPTTTQEAPSKVALWRHGDTAGWATMPSSEAFWMRMPQLRGRLLTHGPQVVEGEEAAAAAANGYDHRRDMGDGWLPGMQGKYVIEHEGHVRVLVRLEQPEIAGDVPEGRPRPVRPGDPLPRLSFELRNTLAADGEAIDWADAPELHDKIIFQSQGDSCYVLPESDHFVGVRKNFIYFFSWQRQEVAVGDDGGAASGGNPFEYFLCKWDMIGCVATVVRKLPGVWMGHKPGRWFLPTFKY</sequence>
<feature type="domain" description="KIB1-4 beta-propeller" evidence="1">
    <location>
        <begin position="50"/>
        <end position="307"/>
    </location>
</feature>
<dbReference type="OMA" id="QMEMHLT"/>
<dbReference type="Proteomes" id="UP000000768">
    <property type="component" value="Chromosome 3"/>
</dbReference>
<accession>A0A1W0VY24</accession>
<reference evidence="3" key="2">
    <citation type="journal article" date="2018" name="Plant J.">
        <title>The Sorghum bicolor reference genome: improved assembly, gene annotations, a transcriptome atlas, and signatures of genome organization.</title>
        <authorList>
            <person name="McCormick R.F."/>
            <person name="Truong S.K."/>
            <person name="Sreedasyam A."/>
            <person name="Jenkins J."/>
            <person name="Shu S."/>
            <person name="Sims D."/>
            <person name="Kennedy M."/>
            <person name="Amirebrahimi M."/>
            <person name="Weers B.D."/>
            <person name="McKinley B."/>
            <person name="Mattison A."/>
            <person name="Morishige D.T."/>
            <person name="Grimwood J."/>
            <person name="Schmutz J."/>
            <person name="Mullet J.E."/>
        </authorList>
    </citation>
    <scope>NUCLEOTIDE SEQUENCE [LARGE SCALE GENOMIC DNA]</scope>
    <source>
        <strain evidence="3">cv. BTx623</strain>
    </source>
</reference>
<dbReference type="InterPro" id="IPR005174">
    <property type="entry name" value="KIB1-4_b-propeller"/>
</dbReference>